<keyword evidence="4" id="KW-1185">Reference proteome</keyword>
<reference evidence="3" key="1">
    <citation type="submission" date="2025-08" db="UniProtKB">
        <authorList>
            <consortium name="Ensembl"/>
        </authorList>
    </citation>
    <scope>IDENTIFICATION</scope>
</reference>
<dbReference type="InterPro" id="IPR005552">
    <property type="entry name" value="Scramblase"/>
</dbReference>
<dbReference type="GeneTree" id="ENSGT01050000246293"/>
<dbReference type="PANTHER" id="PTHR23248:SF70">
    <property type="entry name" value="PHOSPHOLIPID SCRAMBLASE"/>
    <property type="match status" value="1"/>
</dbReference>
<evidence type="ECO:0000256" key="2">
    <source>
        <dbReference type="SAM" id="MobiDB-lite"/>
    </source>
</evidence>
<dbReference type="Proteomes" id="UP000694569">
    <property type="component" value="Unplaced"/>
</dbReference>
<proteinExistence type="inferred from homology"/>
<reference evidence="3" key="2">
    <citation type="submission" date="2025-09" db="UniProtKB">
        <authorList>
            <consortium name="Ensembl"/>
        </authorList>
    </citation>
    <scope>IDENTIFICATION</scope>
</reference>
<dbReference type="AlphaFoldDB" id="A0A8C5LYB2"/>
<protein>
    <recommendedName>
        <fullName evidence="5">Phospholipid scramblase</fullName>
    </recommendedName>
</protein>
<evidence type="ECO:0000313" key="3">
    <source>
        <dbReference type="Ensembl" id="ENSLLEP00000005069.1"/>
    </source>
</evidence>
<sequence>TLISLSTSPFIDFHLPVSYLLRLLSSLPIVPQAGLALPLPPSLSGSVPSLSLSGSVLSLSLSGPLSLPPSLVLSPSLPLWSSLPPSLSGSLSLPPSLVLSPSLPLWFCPLSLPLWSSLSPSLVVSPSLSLWFCPLTLPPSLVLSSHPPSLSGSVLSPSLPLWFCPLSLPPSLVLSSLPPSLSGSVPLPPSLSGPLSLPLWLSLPPSLSGSVLSPSLPLWFCPLTLPPSLVLSSLPPSLSGSVLSPSLPLWFCPLTLPPWIPPSLLPEIWLFCHSLLSSFLCVSEPKQSSWNHGGALILWQMESSEPEHAPPKGPCDDPPNYNTIAPYAPPVTQPPSAPPPDLDSTQLKGVPPGLEYLTQINLLSVREKFKVSQGYGRSFDILDSLGQRLFQADEIVECCGPIYNVKILNNNGDRVMELVENCACSCTRQVKVFDVSGVPVAFVVLHWNTLITHLSVLTSSQELALIIVGPGFRTNIFGNVCFEVKSRDEQHVVGMIRNENEQFMVSFPMDLDVCVKAALLAACLFLDNLINKKRKELVRKTRTRAGHGSTI</sequence>
<dbReference type="GO" id="GO:0005886">
    <property type="term" value="C:plasma membrane"/>
    <property type="evidence" value="ECO:0007669"/>
    <property type="project" value="TreeGrafter"/>
</dbReference>
<dbReference type="GO" id="GO:0017128">
    <property type="term" value="F:phospholipid scramblase activity"/>
    <property type="evidence" value="ECO:0007669"/>
    <property type="project" value="InterPro"/>
</dbReference>
<dbReference type="PANTHER" id="PTHR23248">
    <property type="entry name" value="PHOSPHOLIPID SCRAMBLASE-RELATED"/>
    <property type="match status" value="1"/>
</dbReference>
<evidence type="ECO:0000313" key="4">
    <source>
        <dbReference type="Proteomes" id="UP000694569"/>
    </source>
</evidence>
<feature type="region of interest" description="Disordered" evidence="2">
    <location>
        <begin position="305"/>
        <end position="344"/>
    </location>
</feature>
<dbReference type="Pfam" id="PF03803">
    <property type="entry name" value="Scramblase"/>
    <property type="match status" value="1"/>
</dbReference>
<comment type="similarity">
    <text evidence="1">Belongs to the phospholipid scramblase family.</text>
</comment>
<feature type="compositionally biased region" description="Pro residues" evidence="2">
    <location>
        <begin position="327"/>
        <end position="341"/>
    </location>
</feature>
<evidence type="ECO:0000256" key="1">
    <source>
        <dbReference type="ARBA" id="ARBA00005350"/>
    </source>
</evidence>
<dbReference type="Ensembl" id="ENSLLET00000005289.1">
    <property type="protein sequence ID" value="ENSLLEP00000005069.1"/>
    <property type="gene ID" value="ENSLLEG00000003232.1"/>
</dbReference>
<organism evidence="3 4">
    <name type="scientific">Leptobrachium leishanense</name>
    <name type="common">Leishan spiny toad</name>
    <dbReference type="NCBI Taxonomy" id="445787"/>
    <lineage>
        <taxon>Eukaryota</taxon>
        <taxon>Metazoa</taxon>
        <taxon>Chordata</taxon>
        <taxon>Craniata</taxon>
        <taxon>Vertebrata</taxon>
        <taxon>Euteleostomi</taxon>
        <taxon>Amphibia</taxon>
        <taxon>Batrachia</taxon>
        <taxon>Anura</taxon>
        <taxon>Pelobatoidea</taxon>
        <taxon>Megophryidae</taxon>
        <taxon>Leptobrachium</taxon>
    </lineage>
</organism>
<accession>A0A8C5LYB2</accession>
<name>A0A8C5LYB2_9ANUR</name>
<evidence type="ECO:0008006" key="5">
    <source>
        <dbReference type="Google" id="ProtNLM"/>
    </source>
</evidence>